<feature type="transmembrane region" description="Helical" evidence="1">
    <location>
        <begin position="82"/>
        <end position="102"/>
    </location>
</feature>
<feature type="transmembrane region" description="Helical" evidence="1">
    <location>
        <begin position="652"/>
        <end position="674"/>
    </location>
</feature>
<accession>A0A6G1HUF9</accession>
<gene>
    <name evidence="3" type="ORF">EJ06DRAFT_538344</name>
</gene>
<dbReference type="InterPro" id="IPR046623">
    <property type="entry name" value="DUF6536"/>
</dbReference>
<keyword evidence="4" id="KW-1185">Reference proteome</keyword>
<dbReference type="Proteomes" id="UP000799640">
    <property type="component" value="Unassembled WGS sequence"/>
</dbReference>
<dbReference type="OrthoDB" id="5429634at2759"/>
<dbReference type="Pfam" id="PF20163">
    <property type="entry name" value="DUF6536"/>
    <property type="match status" value="1"/>
</dbReference>
<evidence type="ECO:0000313" key="3">
    <source>
        <dbReference type="EMBL" id="KAF2399477.1"/>
    </source>
</evidence>
<dbReference type="AlphaFoldDB" id="A0A6G1HUF9"/>
<keyword evidence="1" id="KW-0472">Membrane</keyword>
<name>A0A6G1HUF9_9PEZI</name>
<keyword evidence="1" id="KW-0812">Transmembrane</keyword>
<dbReference type="PANTHER" id="PTHR35395:SF1">
    <property type="entry name" value="DUF6536 DOMAIN-CONTAINING PROTEIN"/>
    <property type="match status" value="1"/>
</dbReference>
<keyword evidence="1" id="KW-1133">Transmembrane helix</keyword>
<organism evidence="3 4">
    <name type="scientific">Trichodelitschia bisporula</name>
    <dbReference type="NCBI Taxonomy" id="703511"/>
    <lineage>
        <taxon>Eukaryota</taxon>
        <taxon>Fungi</taxon>
        <taxon>Dikarya</taxon>
        <taxon>Ascomycota</taxon>
        <taxon>Pezizomycotina</taxon>
        <taxon>Dothideomycetes</taxon>
        <taxon>Dothideomycetes incertae sedis</taxon>
        <taxon>Phaeotrichales</taxon>
        <taxon>Phaeotrichaceae</taxon>
        <taxon>Trichodelitschia</taxon>
    </lineage>
</organism>
<dbReference type="EMBL" id="ML996697">
    <property type="protein sequence ID" value="KAF2399477.1"/>
    <property type="molecule type" value="Genomic_DNA"/>
</dbReference>
<sequence>MESEIETPKKRSWIERNAGWRRGILNCAYSASLVFVLNLAGLVWILKKHVDVSNSDSSDVDTSDGRLVLFEGSCEMTKKMNIALHLLINILSTALLGASNYCQQCLSAPTRSEVERAHGRGKWLDIGVPSIRNLREISKRRLLLWCLLAASSLPLHLYYNSTVFSSIAANECIIFSVTETFLDVSKKLEDQGVIYGWDYDSKNMSMGSANGPSNVSIINNDIPTRYIPTKDIADLMSQSLLNTLNGGMEKLEKEDCLAAYVQDFKTVRGHLLLVSPESESWPGPHYEPGAAVAAVEAIDPVLGADKDDCLPGSWVCGANWPCSMPCKSQLKGLQANSSHWEPFGKHVDYCLSQRTIERCRLQSSTHLSIVVTVVCFLKAVAMFCVVFTAKDRPLLTVGDAISSFLQEPDLYTKGMCLRSKSDFRKAPKFPTDDVSSFLLQPIDHNNNLKIQRSGGWVPLATRFNSRPLRYFRAVSRRRLIVCATTFVVLFSVSSYLLWYGVDQVRNMQNTSDVWKLGLGAVYPGTLIVWGLPSAGASGLILNVVVANTPQLLLSFLYLTCNGLVTTLCLAQEWSRYALGRKGLRVSAGPEGHQRSTYFLQLPYRFGLPLMAASGILHWLISQSLFLVSIEYWRSGDGGLITDRKLSLITCGYSPVAMLATLIVSIFIAAAIIVLGRRRLASGMPVAGSCSAAIAAACQPEPEGQGDAVWSKIRWGALPSEGSVGHCTFSENEVEVPRDGELYQGSGAIWRRSGLFTFSAES</sequence>
<protein>
    <recommendedName>
        <fullName evidence="2">DUF6536 domain-containing protein</fullName>
    </recommendedName>
</protein>
<reference evidence="3" key="1">
    <citation type="journal article" date="2020" name="Stud. Mycol.">
        <title>101 Dothideomycetes genomes: a test case for predicting lifestyles and emergence of pathogens.</title>
        <authorList>
            <person name="Haridas S."/>
            <person name="Albert R."/>
            <person name="Binder M."/>
            <person name="Bloem J."/>
            <person name="Labutti K."/>
            <person name="Salamov A."/>
            <person name="Andreopoulos B."/>
            <person name="Baker S."/>
            <person name="Barry K."/>
            <person name="Bills G."/>
            <person name="Bluhm B."/>
            <person name="Cannon C."/>
            <person name="Castanera R."/>
            <person name="Culley D."/>
            <person name="Daum C."/>
            <person name="Ezra D."/>
            <person name="Gonzalez J."/>
            <person name="Henrissat B."/>
            <person name="Kuo A."/>
            <person name="Liang C."/>
            <person name="Lipzen A."/>
            <person name="Lutzoni F."/>
            <person name="Magnuson J."/>
            <person name="Mondo S."/>
            <person name="Nolan M."/>
            <person name="Ohm R."/>
            <person name="Pangilinan J."/>
            <person name="Park H.-J."/>
            <person name="Ramirez L."/>
            <person name="Alfaro M."/>
            <person name="Sun H."/>
            <person name="Tritt A."/>
            <person name="Yoshinaga Y."/>
            <person name="Zwiers L.-H."/>
            <person name="Turgeon B."/>
            <person name="Goodwin S."/>
            <person name="Spatafora J."/>
            <person name="Crous P."/>
            <person name="Grigoriev I."/>
        </authorList>
    </citation>
    <scope>NUCLEOTIDE SEQUENCE</scope>
    <source>
        <strain evidence="3">CBS 262.69</strain>
    </source>
</reference>
<dbReference type="PANTHER" id="PTHR35395">
    <property type="entry name" value="DUF6536 DOMAIN-CONTAINING PROTEIN"/>
    <property type="match status" value="1"/>
</dbReference>
<evidence type="ECO:0000313" key="4">
    <source>
        <dbReference type="Proteomes" id="UP000799640"/>
    </source>
</evidence>
<proteinExistence type="predicted"/>
<feature type="transmembrane region" description="Helical" evidence="1">
    <location>
        <begin position="609"/>
        <end position="632"/>
    </location>
</feature>
<feature type="transmembrane region" description="Helical" evidence="1">
    <location>
        <begin position="521"/>
        <end position="545"/>
    </location>
</feature>
<evidence type="ECO:0000259" key="2">
    <source>
        <dbReference type="Pfam" id="PF20163"/>
    </source>
</evidence>
<evidence type="ECO:0000256" key="1">
    <source>
        <dbReference type="SAM" id="Phobius"/>
    </source>
</evidence>
<feature type="transmembrane region" description="Helical" evidence="1">
    <location>
        <begin position="23"/>
        <end position="46"/>
    </location>
</feature>
<feature type="transmembrane region" description="Helical" evidence="1">
    <location>
        <begin position="367"/>
        <end position="389"/>
    </location>
</feature>
<feature type="domain" description="DUF6536" evidence="2">
    <location>
        <begin position="20"/>
        <end position="182"/>
    </location>
</feature>
<feature type="transmembrane region" description="Helical" evidence="1">
    <location>
        <begin position="479"/>
        <end position="501"/>
    </location>
</feature>
<feature type="transmembrane region" description="Helical" evidence="1">
    <location>
        <begin position="142"/>
        <end position="159"/>
    </location>
</feature>